<reference evidence="5 6" key="1">
    <citation type="submission" date="2018-04" db="EMBL/GenBank/DDBJ databases">
        <title>Complete genome uncultured novel isolate.</title>
        <authorList>
            <person name="Merlino G."/>
        </authorList>
    </citation>
    <scope>NUCLEOTIDE SEQUENCE [LARGE SCALE GENOMIC DNA]</scope>
    <source>
        <strain evidence="6">R1DC9</strain>
    </source>
</reference>
<dbReference type="GO" id="GO:0003824">
    <property type="term" value="F:catalytic activity"/>
    <property type="evidence" value="ECO:0007669"/>
    <property type="project" value="InterPro"/>
</dbReference>
<evidence type="ECO:0000313" key="5">
    <source>
        <dbReference type="EMBL" id="QCK14624.1"/>
    </source>
</evidence>
<keyword evidence="2" id="KW-0408">Iron</keyword>
<dbReference type="SUPFAM" id="SSF102114">
    <property type="entry name" value="Radical SAM enzymes"/>
    <property type="match status" value="1"/>
</dbReference>
<feature type="domain" description="Radical SAM core" evidence="4">
    <location>
        <begin position="16"/>
        <end position="113"/>
    </location>
</feature>
<evidence type="ECO:0000259" key="4">
    <source>
        <dbReference type="Pfam" id="PF04055"/>
    </source>
</evidence>
<gene>
    <name evidence="5" type="ORF">DCC35_07635</name>
</gene>
<dbReference type="KEGG" id="fpf:DCC35_07635"/>
<evidence type="ECO:0000256" key="3">
    <source>
        <dbReference type="ARBA" id="ARBA00023014"/>
    </source>
</evidence>
<sequence length="219" mass="25054">MLSASRKKLKITRALLQVFNKYKHPVSLITKNSLIERDIDILEELTSEDLCHIYISITTLNEELRRAMEPRTATSRKRLEVIRKFSERNIPVGVMVAPVIPGLNNTEIPKIVESVAQAGAIKVGYTVVRLSKPVYQVFDRWLKQNFPDKYKKVINQVKTLHGGDVSDLKWGRRIKGDGPIAEIIRQSFQSSINKYMPDRTMPAFNLNSFRKGGTLKLDF</sequence>
<dbReference type="InterPro" id="IPR040086">
    <property type="entry name" value="MJ0683-like"/>
</dbReference>
<keyword evidence="6" id="KW-1185">Reference proteome</keyword>
<dbReference type="PANTHER" id="PTHR43432:SF3">
    <property type="entry name" value="SLR0285 PROTEIN"/>
    <property type="match status" value="1"/>
</dbReference>
<evidence type="ECO:0000256" key="2">
    <source>
        <dbReference type="ARBA" id="ARBA00023004"/>
    </source>
</evidence>
<dbReference type="InterPro" id="IPR058240">
    <property type="entry name" value="rSAM_sf"/>
</dbReference>
<dbReference type="AlphaFoldDB" id="A0A4D7K183"/>
<dbReference type="Gene3D" id="3.80.30.30">
    <property type="match status" value="1"/>
</dbReference>
<dbReference type="InterPro" id="IPR007197">
    <property type="entry name" value="rSAM"/>
</dbReference>
<dbReference type="Proteomes" id="UP000298616">
    <property type="component" value="Chromosome"/>
</dbReference>
<keyword evidence="3" id="KW-0411">Iron-sulfur</keyword>
<organism evidence="5 6">
    <name type="scientific">Mangrovivirga cuniculi</name>
    <dbReference type="NCBI Taxonomy" id="2715131"/>
    <lineage>
        <taxon>Bacteria</taxon>
        <taxon>Pseudomonadati</taxon>
        <taxon>Bacteroidota</taxon>
        <taxon>Cytophagia</taxon>
        <taxon>Cytophagales</taxon>
        <taxon>Mangrovivirgaceae</taxon>
        <taxon>Mangrovivirga</taxon>
    </lineage>
</organism>
<keyword evidence="1" id="KW-0479">Metal-binding</keyword>
<dbReference type="CDD" id="cd01335">
    <property type="entry name" value="Radical_SAM"/>
    <property type="match status" value="1"/>
</dbReference>
<dbReference type="PANTHER" id="PTHR43432">
    <property type="entry name" value="SLR0285 PROTEIN"/>
    <property type="match status" value="1"/>
</dbReference>
<proteinExistence type="predicted"/>
<dbReference type="GO" id="GO:0046872">
    <property type="term" value="F:metal ion binding"/>
    <property type="evidence" value="ECO:0007669"/>
    <property type="project" value="UniProtKB-KW"/>
</dbReference>
<evidence type="ECO:0000313" key="6">
    <source>
        <dbReference type="Proteomes" id="UP000298616"/>
    </source>
</evidence>
<dbReference type="Pfam" id="PF04055">
    <property type="entry name" value="Radical_SAM"/>
    <property type="match status" value="1"/>
</dbReference>
<accession>A0A4D7K183</accession>
<dbReference type="RefSeq" id="WP_246070180.1">
    <property type="nucleotide sequence ID" value="NZ_CP028923.1"/>
</dbReference>
<protein>
    <recommendedName>
        <fullName evidence="4">Radical SAM core domain-containing protein</fullName>
    </recommendedName>
</protein>
<evidence type="ECO:0000256" key="1">
    <source>
        <dbReference type="ARBA" id="ARBA00022723"/>
    </source>
</evidence>
<dbReference type="EMBL" id="CP028923">
    <property type="protein sequence ID" value="QCK14624.1"/>
    <property type="molecule type" value="Genomic_DNA"/>
</dbReference>
<dbReference type="GO" id="GO:0051536">
    <property type="term" value="F:iron-sulfur cluster binding"/>
    <property type="evidence" value="ECO:0007669"/>
    <property type="project" value="UniProtKB-KW"/>
</dbReference>
<name>A0A4D7K183_9BACT</name>